<protein>
    <submittedName>
        <fullName evidence="3">Uncharacterized protein</fullName>
    </submittedName>
</protein>
<evidence type="ECO:0000313" key="3">
    <source>
        <dbReference type="EMBL" id="KAK3953117.1"/>
    </source>
</evidence>
<comment type="caution">
    <text evidence="3">The sequence shown here is derived from an EMBL/GenBank/DDBJ whole genome shotgun (WGS) entry which is preliminary data.</text>
</comment>
<name>A0AAN6SG65_9PEZI</name>
<sequence>MLLRLVPRGRVGGLFPGISPPSSQRASLALRGTTTTTTSTPNLKHHQVVQVNYYSIFKDKSQKNADRRTDFEKALPKTVKCLSVAVNPEAWDSYLSGGPREIYRKRMNPRNPRVFISPAIRNFYYKSVLSHGPELRADCLVILASLKFFQEVQCAHSFFFNTVNELFPRTEVGPLKDSEVLKDKLNVVTAVVDKIPLWRVPGYAPSATIASEGFSILSGRTEHLLPGLWENSDFSWSNMRNETDPLFLERMYKRLPVDSKGDANKVEKPMPYSSGPPPVLEFRINPMRGHDEPVQVTLPLANTSYATSTAAQQRGRGTTPHILEVSAWARSPEKQKLRPIHVEANTRTHVTIETTSLKQPWPSTAWFQLAPITSPRKIVSGLGNILKQVEIDGESAPASKELEDVIPKLLSLRASSQKLLKSPLDSHAVKVWALVIPDEVYQKFANLQPYSVYLPGQFPSPPFDLEGASTVDEKRSAAMCSATLQALLLAGCHIREILSGGGGWGTKQGLLSLDPQDRDSRRKTPKNNEAKEEEDEEDDMEGLERFLRTLRGEQNVGDIASPGSWVQFFVAPARLEMPLWDTNQSKTVVKNRRPAEKLTLGVADAVEEYAPAWDPEFTENRERYRYRYRWTDPNGVEIYTHQFGALANGSLWLDFKKKPRGESQVATAETETATKTAMTTVTEITENSTTDNSTKDINLKVNEQEEEEEEEEDLWKDLQTDSERKITVPEFWVRADFENRQYVAKQPKEEEVKLSGIIRKIRLSY</sequence>
<evidence type="ECO:0000256" key="1">
    <source>
        <dbReference type="SAM" id="Coils"/>
    </source>
</evidence>
<evidence type="ECO:0000313" key="4">
    <source>
        <dbReference type="Proteomes" id="UP001303222"/>
    </source>
</evidence>
<organism evidence="3 4">
    <name type="scientific">Pseudoneurospora amorphoporcata</name>
    <dbReference type="NCBI Taxonomy" id="241081"/>
    <lineage>
        <taxon>Eukaryota</taxon>
        <taxon>Fungi</taxon>
        <taxon>Dikarya</taxon>
        <taxon>Ascomycota</taxon>
        <taxon>Pezizomycotina</taxon>
        <taxon>Sordariomycetes</taxon>
        <taxon>Sordariomycetidae</taxon>
        <taxon>Sordariales</taxon>
        <taxon>Sordariaceae</taxon>
        <taxon>Pseudoneurospora</taxon>
    </lineage>
</organism>
<keyword evidence="1" id="KW-0175">Coiled coil</keyword>
<dbReference type="AlphaFoldDB" id="A0AAN6SG65"/>
<feature type="coiled-coil region" evidence="1">
    <location>
        <begin position="694"/>
        <end position="721"/>
    </location>
</feature>
<proteinExistence type="predicted"/>
<dbReference type="Proteomes" id="UP001303222">
    <property type="component" value="Unassembled WGS sequence"/>
</dbReference>
<feature type="region of interest" description="Disordered" evidence="2">
    <location>
        <begin position="508"/>
        <end position="541"/>
    </location>
</feature>
<feature type="compositionally biased region" description="Basic and acidic residues" evidence="2">
    <location>
        <begin position="515"/>
        <end position="530"/>
    </location>
</feature>
<accession>A0AAN6SG65</accession>
<reference evidence="3" key="2">
    <citation type="submission" date="2023-06" db="EMBL/GenBank/DDBJ databases">
        <authorList>
            <consortium name="Lawrence Berkeley National Laboratory"/>
            <person name="Mondo S.J."/>
            <person name="Hensen N."/>
            <person name="Bonometti L."/>
            <person name="Westerberg I."/>
            <person name="Brannstrom I.O."/>
            <person name="Guillou S."/>
            <person name="Cros-Aarteil S."/>
            <person name="Calhoun S."/>
            <person name="Haridas S."/>
            <person name="Kuo A."/>
            <person name="Pangilinan J."/>
            <person name="Riley R."/>
            <person name="Labutti K."/>
            <person name="Andreopoulos B."/>
            <person name="Lipzen A."/>
            <person name="Chen C."/>
            <person name="Yanf M."/>
            <person name="Daum C."/>
            <person name="Ng V."/>
            <person name="Clum A."/>
            <person name="Steindorff A."/>
            <person name="Ohm R."/>
            <person name="Martin F."/>
            <person name="Silar P."/>
            <person name="Natvig D."/>
            <person name="Lalanne C."/>
            <person name="Gautier V."/>
            <person name="Ament-Velasquez S.L."/>
            <person name="Kruys A."/>
            <person name="Hutchinson M.I."/>
            <person name="Powell A.J."/>
            <person name="Barry K."/>
            <person name="Miller A.N."/>
            <person name="Grigoriev I.V."/>
            <person name="Debuchy R."/>
            <person name="Gladieux P."/>
            <person name="Thoren M.H."/>
            <person name="Johannesson H."/>
        </authorList>
    </citation>
    <scope>NUCLEOTIDE SEQUENCE</scope>
    <source>
        <strain evidence="3">CBS 626.80</strain>
    </source>
</reference>
<feature type="region of interest" description="Disordered" evidence="2">
    <location>
        <begin position="14"/>
        <end position="40"/>
    </location>
</feature>
<evidence type="ECO:0000256" key="2">
    <source>
        <dbReference type="SAM" id="MobiDB-lite"/>
    </source>
</evidence>
<gene>
    <name evidence="3" type="ORF">QBC32DRAFT_127884</name>
</gene>
<keyword evidence="4" id="KW-1185">Reference proteome</keyword>
<reference evidence="3" key="1">
    <citation type="journal article" date="2023" name="Mol. Phylogenet. Evol.">
        <title>Genome-scale phylogeny and comparative genomics of the fungal order Sordariales.</title>
        <authorList>
            <person name="Hensen N."/>
            <person name="Bonometti L."/>
            <person name="Westerberg I."/>
            <person name="Brannstrom I.O."/>
            <person name="Guillou S."/>
            <person name="Cros-Aarteil S."/>
            <person name="Calhoun S."/>
            <person name="Haridas S."/>
            <person name="Kuo A."/>
            <person name="Mondo S."/>
            <person name="Pangilinan J."/>
            <person name="Riley R."/>
            <person name="LaButti K."/>
            <person name="Andreopoulos B."/>
            <person name="Lipzen A."/>
            <person name="Chen C."/>
            <person name="Yan M."/>
            <person name="Daum C."/>
            <person name="Ng V."/>
            <person name="Clum A."/>
            <person name="Steindorff A."/>
            <person name="Ohm R.A."/>
            <person name="Martin F."/>
            <person name="Silar P."/>
            <person name="Natvig D.O."/>
            <person name="Lalanne C."/>
            <person name="Gautier V."/>
            <person name="Ament-Velasquez S.L."/>
            <person name="Kruys A."/>
            <person name="Hutchinson M.I."/>
            <person name="Powell A.J."/>
            <person name="Barry K."/>
            <person name="Miller A.N."/>
            <person name="Grigoriev I.V."/>
            <person name="Debuchy R."/>
            <person name="Gladieux P."/>
            <person name="Hiltunen Thoren M."/>
            <person name="Johannesson H."/>
        </authorList>
    </citation>
    <scope>NUCLEOTIDE SEQUENCE</scope>
    <source>
        <strain evidence="3">CBS 626.80</strain>
    </source>
</reference>
<feature type="compositionally biased region" description="Acidic residues" evidence="2">
    <location>
        <begin position="531"/>
        <end position="541"/>
    </location>
</feature>
<dbReference type="EMBL" id="MU859111">
    <property type="protein sequence ID" value="KAK3953117.1"/>
    <property type="molecule type" value="Genomic_DNA"/>
</dbReference>